<dbReference type="Proteomes" id="UP000504635">
    <property type="component" value="Unplaced"/>
</dbReference>
<sequence length="166" mass="19309">MESQDRPFPSPSTWARLGKYFYNSPIPEEAAEANLTSKGPEKTAQNEYTKVVKQDLLGLDKNTNINNLAKRIRLSRYSFEFNDIRANFPPSLTVLQIQKVVNPYLRKSFELTRQLKYDNIEPLRLYHGTKMINLSSICRNNLDLRVTGMGHRIRWFRYCCKCKAGS</sequence>
<dbReference type="Gene3D" id="3.90.228.10">
    <property type="match status" value="1"/>
</dbReference>
<name>A0A6J2XZS2_SITOR</name>
<dbReference type="AlphaFoldDB" id="A0A6J2XZS2"/>
<gene>
    <name evidence="2" type="primary">LOC115882882</name>
</gene>
<evidence type="ECO:0000313" key="1">
    <source>
        <dbReference type="Proteomes" id="UP000504635"/>
    </source>
</evidence>
<dbReference type="RefSeq" id="XP_030757008.1">
    <property type="nucleotide sequence ID" value="XM_030901148.1"/>
</dbReference>
<evidence type="ECO:0000313" key="2">
    <source>
        <dbReference type="RefSeq" id="XP_030757008.1"/>
    </source>
</evidence>
<dbReference type="KEGG" id="soy:115882882"/>
<organism evidence="1 2">
    <name type="scientific">Sitophilus oryzae</name>
    <name type="common">Rice weevil</name>
    <name type="synonym">Curculio oryzae</name>
    <dbReference type="NCBI Taxonomy" id="7048"/>
    <lineage>
        <taxon>Eukaryota</taxon>
        <taxon>Metazoa</taxon>
        <taxon>Ecdysozoa</taxon>
        <taxon>Arthropoda</taxon>
        <taxon>Hexapoda</taxon>
        <taxon>Insecta</taxon>
        <taxon>Pterygota</taxon>
        <taxon>Neoptera</taxon>
        <taxon>Endopterygota</taxon>
        <taxon>Coleoptera</taxon>
        <taxon>Polyphaga</taxon>
        <taxon>Cucujiformia</taxon>
        <taxon>Curculionidae</taxon>
        <taxon>Dryophthorinae</taxon>
        <taxon>Sitophilus</taxon>
    </lineage>
</organism>
<dbReference type="GeneID" id="115882882"/>
<dbReference type="SUPFAM" id="SSF56399">
    <property type="entry name" value="ADP-ribosylation"/>
    <property type="match status" value="1"/>
</dbReference>
<accession>A0A6J2XZS2</accession>
<proteinExistence type="predicted"/>
<reference evidence="2" key="1">
    <citation type="submission" date="2025-08" db="UniProtKB">
        <authorList>
            <consortium name="RefSeq"/>
        </authorList>
    </citation>
    <scope>IDENTIFICATION</scope>
    <source>
        <tissue evidence="2">Gonads</tissue>
    </source>
</reference>
<keyword evidence="1" id="KW-1185">Reference proteome</keyword>
<dbReference type="InParanoid" id="A0A6J2XZS2"/>
<protein>
    <submittedName>
        <fullName evidence="2">Uncharacterized protein LOC115882882</fullName>
    </submittedName>
</protein>
<dbReference type="OrthoDB" id="6133115at2759"/>